<dbReference type="EMBL" id="FUXB01000013">
    <property type="protein sequence ID" value="SKA14447.1"/>
    <property type="molecule type" value="Genomic_DNA"/>
</dbReference>
<dbReference type="Pfam" id="PF08340">
    <property type="entry name" value="YicC-like_C"/>
    <property type="match status" value="1"/>
</dbReference>
<evidence type="ECO:0000313" key="8">
    <source>
        <dbReference type="EMBL" id="SKA14447.1"/>
    </source>
</evidence>
<proteinExistence type="inferred from homology"/>
<evidence type="ECO:0000256" key="5">
    <source>
        <dbReference type="ARBA" id="ARBA00035648"/>
    </source>
</evidence>
<dbReference type="Pfam" id="PF03755">
    <property type="entry name" value="YicC-like_N"/>
    <property type="match status" value="1"/>
</dbReference>
<dbReference type="PANTHER" id="PTHR30636">
    <property type="entry name" value="UPF0701 PROTEIN YICC"/>
    <property type="match status" value="1"/>
</dbReference>
<evidence type="ECO:0000313" key="9">
    <source>
        <dbReference type="Proteomes" id="UP000190834"/>
    </source>
</evidence>
<evidence type="ECO:0000259" key="6">
    <source>
        <dbReference type="Pfam" id="PF03755"/>
    </source>
</evidence>
<keyword evidence="9" id="KW-1185">Reference proteome</keyword>
<keyword evidence="4" id="KW-0378">Hydrolase</keyword>
<dbReference type="GO" id="GO:0004521">
    <property type="term" value="F:RNA endonuclease activity"/>
    <property type="evidence" value="ECO:0007669"/>
    <property type="project" value="InterPro"/>
</dbReference>
<sequence length="288" mass="33324">MIYSMTAYARKELKGEWGTAVWEIRSVNQRYLETYFRLPEQFRSLEPVLRERFRQRLARGKVECHLRYESSAAAHNQLIINEALADQVIKAANQVMHMTGELSRINPFQVMQWPGVMETPEQDMDSINKALLEGFDEALSDFIEARGREGDNMKALIEQRLSAIGEEVVKVRARMPEILQWQRERLFSKFEDAKVELDATRVEQELILLAQKSDVAEELDRLDSHIKETRNVLKKGGACGRKLDFMMQEFNRESNTLASKSISTDITASGVELKVLIEQMREQIQNIE</sequence>
<dbReference type="STRING" id="1123491.SAMN02745782_02595"/>
<gene>
    <name evidence="8" type="ORF">SAMN02745782_02595</name>
</gene>
<dbReference type="OrthoDB" id="9771229at2"/>
<dbReference type="InterPro" id="IPR013551">
    <property type="entry name" value="YicC-like_C"/>
</dbReference>
<dbReference type="PANTHER" id="PTHR30636:SF3">
    <property type="entry name" value="UPF0701 PROTEIN YICC"/>
    <property type="match status" value="1"/>
</dbReference>
<accession>A0A1T4REZ6</accession>
<evidence type="ECO:0000256" key="2">
    <source>
        <dbReference type="ARBA" id="ARBA00022722"/>
    </source>
</evidence>
<protein>
    <submittedName>
        <fullName evidence="8">TIGR00255 family protein</fullName>
    </submittedName>
</protein>
<reference evidence="9" key="1">
    <citation type="submission" date="2017-02" db="EMBL/GenBank/DDBJ databases">
        <authorList>
            <person name="Varghese N."/>
            <person name="Submissions S."/>
        </authorList>
    </citation>
    <scope>NUCLEOTIDE SEQUENCE [LARGE SCALE GENOMIC DNA]</scope>
    <source>
        <strain evidence="9">DSM 19608</strain>
    </source>
</reference>
<dbReference type="InterPro" id="IPR013527">
    <property type="entry name" value="YicC-like_N"/>
</dbReference>
<comment type="similarity">
    <text evidence="5">Belongs to the YicC/YloC family.</text>
</comment>
<comment type="cofactor">
    <cofactor evidence="1">
        <name>a divalent metal cation</name>
        <dbReference type="ChEBI" id="CHEBI:60240"/>
    </cofactor>
</comment>
<evidence type="ECO:0000256" key="1">
    <source>
        <dbReference type="ARBA" id="ARBA00001968"/>
    </source>
</evidence>
<evidence type="ECO:0000256" key="3">
    <source>
        <dbReference type="ARBA" id="ARBA00022759"/>
    </source>
</evidence>
<dbReference type="AlphaFoldDB" id="A0A1T4REZ6"/>
<feature type="domain" description="Endoribonuclease YicC-like C-terminal" evidence="7">
    <location>
        <begin position="171"/>
        <end position="288"/>
    </location>
</feature>
<name>A0A1T4REZ6_VIBCI</name>
<feature type="domain" description="Endoribonuclease YicC-like N-terminal" evidence="6">
    <location>
        <begin position="2"/>
        <end position="154"/>
    </location>
</feature>
<organism evidence="8 9">
    <name type="scientific">Vibrio cincinnatiensis DSM 19608</name>
    <dbReference type="NCBI Taxonomy" id="1123491"/>
    <lineage>
        <taxon>Bacteria</taxon>
        <taxon>Pseudomonadati</taxon>
        <taxon>Pseudomonadota</taxon>
        <taxon>Gammaproteobacteria</taxon>
        <taxon>Vibrionales</taxon>
        <taxon>Vibrionaceae</taxon>
        <taxon>Vibrio</taxon>
    </lineage>
</organism>
<dbReference type="GeneID" id="70584780"/>
<dbReference type="Proteomes" id="UP000190834">
    <property type="component" value="Unassembled WGS sequence"/>
</dbReference>
<keyword evidence="3" id="KW-0255">Endonuclease</keyword>
<keyword evidence="2" id="KW-0540">Nuclease</keyword>
<evidence type="ECO:0000259" key="7">
    <source>
        <dbReference type="Pfam" id="PF08340"/>
    </source>
</evidence>
<dbReference type="GO" id="GO:0016787">
    <property type="term" value="F:hydrolase activity"/>
    <property type="evidence" value="ECO:0007669"/>
    <property type="project" value="UniProtKB-KW"/>
</dbReference>
<dbReference type="RefSeq" id="WP_078926956.1">
    <property type="nucleotide sequence ID" value="NZ_FUXB01000013.1"/>
</dbReference>
<dbReference type="InterPro" id="IPR005229">
    <property type="entry name" value="YicC/YloC-like"/>
</dbReference>
<evidence type="ECO:0000256" key="4">
    <source>
        <dbReference type="ARBA" id="ARBA00022801"/>
    </source>
</evidence>
<dbReference type="NCBIfam" id="TIGR00255">
    <property type="entry name" value="YicC/YloC family endoribonuclease"/>
    <property type="match status" value="1"/>
</dbReference>